<evidence type="ECO:0000313" key="6">
    <source>
        <dbReference type="Proteomes" id="UP001250218"/>
    </source>
</evidence>
<keyword evidence="3" id="KW-0812">Transmembrane</keyword>
<feature type="transmembrane region" description="Helical" evidence="3">
    <location>
        <begin position="467"/>
        <end position="489"/>
    </location>
</feature>
<dbReference type="AlphaFoldDB" id="A0AAW8UKE8"/>
<dbReference type="Proteomes" id="UP001250218">
    <property type="component" value="Unassembled WGS sequence"/>
</dbReference>
<reference evidence="5" key="1">
    <citation type="submission" date="2023-03" db="EMBL/GenBank/DDBJ databases">
        <authorList>
            <person name="Shen W."/>
            <person name="Cai J."/>
        </authorList>
    </citation>
    <scope>NUCLEOTIDE SEQUENCE</scope>
    <source>
        <strain evidence="5">Y37</strain>
    </source>
</reference>
<feature type="chain" id="PRO_5043959202" evidence="4">
    <location>
        <begin position="26"/>
        <end position="497"/>
    </location>
</feature>
<keyword evidence="1" id="KW-0175">Coiled coil</keyword>
<keyword evidence="3" id="KW-0472">Membrane</keyword>
<name>A0AAW8UKE8_9LACT</name>
<evidence type="ECO:0000256" key="4">
    <source>
        <dbReference type="SAM" id="SignalP"/>
    </source>
</evidence>
<feature type="region of interest" description="Disordered" evidence="2">
    <location>
        <begin position="276"/>
        <end position="345"/>
    </location>
</feature>
<keyword evidence="4" id="KW-0732">Signal</keyword>
<accession>A0AAW8UKE8</accession>
<sequence>MKKSKIVTLGAIALIAATTSAPVGAATVNQAKQGDNVNGVAVIESNGHKAILDNEEEIVKDGVNWYEDGKEVNYATADTTQAHIDSSQADKEAAIQAQAKSEVEHAAQVAAADEQKQAIMDEQATEHTAAQKAAEQATQVQKAVQAAEAQKQNIVAEQAAEKVAAKKAGEQAAQNIAKDEAAKVDNGYLSTVVIDGVSHYKTVETYTEALDFIKDLTVQNPNSSITSNISRSYGEPKITNGYVSTVVIDGVSQSKTVQTYTEALNYIKELTAQNPNSSITSNISRTDDTSQKQVESAPQNMPKDDILPTNPVEGTDQQRDTDVSSQDKASHLDAPTDLNRVNASDYKTAVLKRQASEKEAQERNISGTDYRKSVTKLQELNKKDSAKTTETTETTNKAAGKEAVKVNPIVSSGTVSIHSAQPESATAVKATVTGTKATTTSVTKSANQNEVKTLAASLPTTGDDAGLSLFLTFIGMILFGAVGVILALFQKHGRHSK</sequence>
<evidence type="ECO:0000256" key="3">
    <source>
        <dbReference type="SAM" id="Phobius"/>
    </source>
</evidence>
<protein>
    <submittedName>
        <fullName evidence="5">Uncharacterized protein</fullName>
    </submittedName>
</protein>
<evidence type="ECO:0000256" key="2">
    <source>
        <dbReference type="SAM" id="MobiDB-lite"/>
    </source>
</evidence>
<dbReference type="RefSeq" id="WP_311805654.1">
    <property type="nucleotide sequence ID" value="NZ_JARQCI010000001.1"/>
</dbReference>
<evidence type="ECO:0000313" key="5">
    <source>
        <dbReference type="EMBL" id="MDT2946564.1"/>
    </source>
</evidence>
<gene>
    <name evidence="5" type="ORF">P7I04_11050</name>
</gene>
<organism evidence="5 6">
    <name type="scientific">Lactococcus lactis</name>
    <dbReference type="NCBI Taxonomy" id="1358"/>
    <lineage>
        <taxon>Bacteria</taxon>
        <taxon>Bacillati</taxon>
        <taxon>Bacillota</taxon>
        <taxon>Bacilli</taxon>
        <taxon>Lactobacillales</taxon>
        <taxon>Streptococcaceae</taxon>
        <taxon>Lactococcus</taxon>
    </lineage>
</organism>
<keyword evidence="3" id="KW-1133">Transmembrane helix</keyword>
<proteinExistence type="predicted"/>
<comment type="caution">
    <text evidence="5">The sequence shown here is derived from an EMBL/GenBank/DDBJ whole genome shotgun (WGS) entry which is preliminary data.</text>
</comment>
<dbReference type="EMBL" id="JARQDL010000011">
    <property type="protein sequence ID" value="MDT2946564.1"/>
    <property type="molecule type" value="Genomic_DNA"/>
</dbReference>
<feature type="coiled-coil region" evidence="1">
    <location>
        <begin position="130"/>
        <end position="157"/>
    </location>
</feature>
<feature type="signal peptide" evidence="4">
    <location>
        <begin position="1"/>
        <end position="25"/>
    </location>
</feature>
<evidence type="ECO:0000256" key="1">
    <source>
        <dbReference type="SAM" id="Coils"/>
    </source>
</evidence>